<feature type="transmembrane region" description="Helical" evidence="5">
    <location>
        <begin position="162"/>
        <end position="179"/>
    </location>
</feature>
<keyword evidence="8" id="KW-1185">Reference proteome</keyword>
<dbReference type="InterPro" id="IPR051788">
    <property type="entry name" value="MFS_Transporter"/>
</dbReference>
<comment type="caution">
    <text evidence="7">The sequence shown here is derived from an EMBL/GenBank/DDBJ whole genome shotgun (WGS) entry which is preliminary data.</text>
</comment>
<dbReference type="InterPro" id="IPR036259">
    <property type="entry name" value="MFS_trans_sf"/>
</dbReference>
<evidence type="ECO:0000256" key="4">
    <source>
        <dbReference type="ARBA" id="ARBA00023136"/>
    </source>
</evidence>
<feature type="transmembrane region" description="Helical" evidence="5">
    <location>
        <begin position="240"/>
        <end position="257"/>
    </location>
</feature>
<proteinExistence type="predicted"/>
<feature type="transmembrane region" description="Helical" evidence="5">
    <location>
        <begin position="69"/>
        <end position="88"/>
    </location>
</feature>
<feature type="transmembrane region" description="Helical" evidence="5">
    <location>
        <begin position="294"/>
        <end position="315"/>
    </location>
</feature>
<evidence type="ECO:0000256" key="1">
    <source>
        <dbReference type="ARBA" id="ARBA00004141"/>
    </source>
</evidence>
<accession>A0ABX0GA16</accession>
<evidence type="ECO:0000256" key="5">
    <source>
        <dbReference type="SAM" id="Phobius"/>
    </source>
</evidence>
<dbReference type="CDD" id="cd17393">
    <property type="entry name" value="MFS_MosC_like"/>
    <property type="match status" value="1"/>
</dbReference>
<dbReference type="SUPFAM" id="SSF103473">
    <property type="entry name" value="MFS general substrate transporter"/>
    <property type="match status" value="1"/>
</dbReference>
<dbReference type="EMBL" id="JAANHS010000011">
    <property type="protein sequence ID" value="NHB77809.1"/>
    <property type="molecule type" value="Genomic_DNA"/>
</dbReference>
<sequence length="381" mass="38377">MISIPVVLYARPAIAAFAAMGILWGTFAAVLPDLKAMLGVDEAGLGLLIFMTPIAAITAMLAAPAFGAALGRAALPLAVALMAAAFALPGQASVVWLFPLAMACAGAATGLTDVLMNARVAAMETARGLHLMNLTHAAYSFGYAGGAVVTGLLRGANWGPGAVMGTMAALGLACAALTLERNGRIEGLRKPKDGSALPLGLVPVIGGGIVLIAFMTENAAENWSALHIEKSLGGSPEEGALGPALLALTMGFARLGGQWVAGRVDPFTILRAGAVIAAAGALVVAQAGGPGMAYLGFFVMGIGASVLAPTAFSLVGQYSTPEARARAVARATQLGYFGYFVGPPLLGLIAGAFGLRFAFVFAACLVGAVFLLAPLLARQRA</sequence>
<feature type="transmembrane region" description="Helical" evidence="5">
    <location>
        <begin position="359"/>
        <end position="377"/>
    </location>
</feature>
<dbReference type="PANTHER" id="PTHR23514:SF13">
    <property type="entry name" value="INNER MEMBRANE PROTEIN YBJJ"/>
    <property type="match status" value="1"/>
</dbReference>
<feature type="transmembrane region" description="Helical" evidence="5">
    <location>
        <begin position="269"/>
        <end position="288"/>
    </location>
</feature>
<evidence type="ECO:0000256" key="2">
    <source>
        <dbReference type="ARBA" id="ARBA00022692"/>
    </source>
</evidence>
<dbReference type="Pfam" id="PF07690">
    <property type="entry name" value="MFS_1"/>
    <property type="match status" value="1"/>
</dbReference>
<feature type="transmembrane region" description="Helical" evidence="5">
    <location>
        <begin position="94"/>
        <end position="116"/>
    </location>
</feature>
<comment type="subcellular location">
    <subcellularLocation>
        <location evidence="1">Membrane</location>
        <topology evidence="1">Multi-pass membrane protein</topology>
    </subcellularLocation>
</comment>
<evidence type="ECO:0000313" key="8">
    <source>
        <dbReference type="Proteomes" id="UP001515660"/>
    </source>
</evidence>
<evidence type="ECO:0000313" key="7">
    <source>
        <dbReference type="EMBL" id="NHB77809.1"/>
    </source>
</evidence>
<dbReference type="InterPro" id="IPR011701">
    <property type="entry name" value="MFS"/>
</dbReference>
<dbReference type="InterPro" id="IPR020846">
    <property type="entry name" value="MFS_dom"/>
</dbReference>
<dbReference type="PANTHER" id="PTHR23514">
    <property type="entry name" value="BYPASS OF STOP CODON PROTEIN 6"/>
    <property type="match status" value="1"/>
</dbReference>
<dbReference type="Proteomes" id="UP001515660">
    <property type="component" value="Unassembled WGS sequence"/>
</dbReference>
<keyword evidence="4 5" id="KW-0472">Membrane</keyword>
<feature type="transmembrane region" description="Helical" evidence="5">
    <location>
        <begin position="199"/>
        <end position="220"/>
    </location>
</feature>
<keyword evidence="3 5" id="KW-1133">Transmembrane helix</keyword>
<gene>
    <name evidence="7" type="ORF">G8O29_13885</name>
</gene>
<reference evidence="7 8" key="1">
    <citation type="journal article" date="2022" name="Microorganisms">
        <title>Genome Sequence and Characterization of a Xanthorhodopsin-Containing, Aerobic Anoxygenic Phototrophic Rhodobacter Species, Isolated from Mesophilic Conditions at Yellowstone National Park.</title>
        <authorList>
            <person name="Kyndt J.A."/>
            <person name="Robertson S."/>
            <person name="Shoffstall I.B."/>
            <person name="Ramaley R.F."/>
            <person name="Meyer T.E."/>
        </authorList>
    </citation>
    <scope>NUCLEOTIDE SEQUENCE [LARGE SCALE GENOMIC DNA]</scope>
    <source>
        <strain evidence="7 8">M37P</strain>
    </source>
</reference>
<feature type="transmembrane region" description="Helical" evidence="5">
    <location>
        <begin position="137"/>
        <end position="156"/>
    </location>
</feature>
<feature type="transmembrane region" description="Helical" evidence="5">
    <location>
        <begin position="43"/>
        <end position="62"/>
    </location>
</feature>
<feature type="domain" description="Major facilitator superfamily (MFS) profile" evidence="6">
    <location>
        <begin position="201"/>
        <end position="381"/>
    </location>
</feature>
<keyword evidence="2 5" id="KW-0812">Transmembrane</keyword>
<evidence type="ECO:0000256" key="3">
    <source>
        <dbReference type="ARBA" id="ARBA00022989"/>
    </source>
</evidence>
<feature type="transmembrane region" description="Helical" evidence="5">
    <location>
        <begin position="336"/>
        <end position="353"/>
    </location>
</feature>
<dbReference type="PROSITE" id="PS50850">
    <property type="entry name" value="MFS"/>
    <property type="match status" value="1"/>
</dbReference>
<dbReference type="Gene3D" id="1.20.1250.20">
    <property type="entry name" value="MFS general substrate transporter like domains"/>
    <property type="match status" value="2"/>
</dbReference>
<name>A0ABX0GA16_9RHOB</name>
<feature type="transmembrane region" description="Helical" evidence="5">
    <location>
        <begin position="12"/>
        <end position="31"/>
    </location>
</feature>
<protein>
    <submittedName>
        <fullName evidence="7">MFS transporter</fullName>
    </submittedName>
</protein>
<dbReference type="RefSeq" id="WP_166403826.1">
    <property type="nucleotide sequence ID" value="NZ_JAANHS010000011.1"/>
</dbReference>
<evidence type="ECO:0000259" key="6">
    <source>
        <dbReference type="PROSITE" id="PS50850"/>
    </source>
</evidence>
<organism evidence="7 8">
    <name type="scientific">Rhodobacter calidifons</name>
    <dbReference type="NCBI Taxonomy" id="2715277"/>
    <lineage>
        <taxon>Bacteria</taxon>
        <taxon>Pseudomonadati</taxon>
        <taxon>Pseudomonadota</taxon>
        <taxon>Alphaproteobacteria</taxon>
        <taxon>Rhodobacterales</taxon>
        <taxon>Rhodobacter group</taxon>
        <taxon>Rhodobacter</taxon>
    </lineage>
</organism>